<dbReference type="PANTHER" id="PTHR46382">
    <property type="entry name" value="PHOSPHATIDATE CYTIDYLYLTRANSFERASE"/>
    <property type="match status" value="1"/>
</dbReference>
<comment type="pathway">
    <text evidence="4">Lipid metabolism.</text>
</comment>
<dbReference type="InterPro" id="IPR000374">
    <property type="entry name" value="PC_trans"/>
</dbReference>
<evidence type="ECO:0000256" key="17">
    <source>
        <dbReference type="ARBA" id="ARBA00023264"/>
    </source>
</evidence>
<dbReference type="PANTHER" id="PTHR46382:SF1">
    <property type="entry name" value="PHOSPHATIDATE CYTIDYLYLTRANSFERASE"/>
    <property type="match status" value="1"/>
</dbReference>
<dbReference type="RefSeq" id="WP_100256475.1">
    <property type="nucleotide sequence ID" value="NZ_CP011797.1"/>
</dbReference>
<evidence type="ECO:0000256" key="4">
    <source>
        <dbReference type="ARBA" id="ARBA00005189"/>
    </source>
</evidence>
<feature type="transmembrane region" description="Helical" evidence="19">
    <location>
        <begin position="113"/>
        <end position="132"/>
    </location>
</feature>
<dbReference type="GO" id="GO:0005886">
    <property type="term" value="C:plasma membrane"/>
    <property type="evidence" value="ECO:0007669"/>
    <property type="project" value="UniProtKB-SubCell"/>
</dbReference>
<dbReference type="EC" id="2.7.7.41" evidence="6 18"/>
<evidence type="ECO:0000256" key="3">
    <source>
        <dbReference type="ARBA" id="ARBA00005119"/>
    </source>
</evidence>
<keyword evidence="16" id="KW-0594">Phospholipid biosynthesis</keyword>
<keyword evidence="9" id="KW-0444">Lipid biosynthesis</keyword>
<evidence type="ECO:0000256" key="2">
    <source>
        <dbReference type="ARBA" id="ARBA00004651"/>
    </source>
</evidence>
<evidence type="ECO:0000313" key="21">
    <source>
        <dbReference type="Proteomes" id="UP000229757"/>
    </source>
</evidence>
<evidence type="ECO:0000256" key="6">
    <source>
        <dbReference type="ARBA" id="ARBA00012487"/>
    </source>
</evidence>
<evidence type="ECO:0000256" key="8">
    <source>
        <dbReference type="ARBA" id="ARBA00022475"/>
    </source>
</evidence>
<name>A0A2K8KMN7_9GAMM</name>
<dbReference type="GO" id="GO:0016024">
    <property type="term" value="P:CDP-diacylglycerol biosynthetic process"/>
    <property type="evidence" value="ECO:0007669"/>
    <property type="project" value="UniProtKB-UniPathway"/>
</dbReference>
<dbReference type="GO" id="GO:0004605">
    <property type="term" value="F:phosphatidate cytidylyltransferase activity"/>
    <property type="evidence" value="ECO:0007669"/>
    <property type="project" value="UniProtKB-EC"/>
</dbReference>
<keyword evidence="12 18" id="KW-0548">Nucleotidyltransferase</keyword>
<keyword evidence="10 18" id="KW-0808">Transferase</keyword>
<evidence type="ECO:0000256" key="11">
    <source>
        <dbReference type="ARBA" id="ARBA00022692"/>
    </source>
</evidence>
<feature type="transmembrane region" description="Helical" evidence="19">
    <location>
        <begin position="138"/>
        <end position="159"/>
    </location>
</feature>
<evidence type="ECO:0000256" key="18">
    <source>
        <dbReference type="RuleBase" id="RU003938"/>
    </source>
</evidence>
<comment type="subcellular location">
    <subcellularLocation>
        <location evidence="2">Cell membrane</location>
        <topology evidence="2">Multi-pass membrane protein</topology>
    </subcellularLocation>
</comment>
<dbReference type="Pfam" id="PF01148">
    <property type="entry name" value="CTP_transf_1"/>
    <property type="match status" value="1"/>
</dbReference>
<feature type="transmembrane region" description="Helical" evidence="19">
    <location>
        <begin position="20"/>
        <end position="44"/>
    </location>
</feature>
<evidence type="ECO:0000256" key="15">
    <source>
        <dbReference type="ARBA" id="ARBA00023136"/>
    </source>
</evidence>
<evidence type="ECO:0000256" key="12">
    <source>
        <dbReference type="ARBA" id="ARBA00022695"/>
    </source>
</evidence>
<evidence type="ECO:0000256" key="16">
    <source>
        <dbReference type="ARBA" id="ARBA00023209"/>
    </source>
</evidence>
<keyword evidence="13 19" id="KW-1133">Transmembrane helix</keyword>
<evidence type="ECO:0000256" key="5">
    <source>
        <dbReference type="ARBA" id="ARBA00010185"/>
    </source>
</evidence>
<evidence type="ECO:0000256" key="19">
    <source>
        <dbReference type="SAM" id="Phobius"/>
    </source>
</evidence>
<accession>A0A2K8KMN7</accession>
<feature type="transmembrane region" description="Helical" evidence="19">
    <location>
        <begin position="180"/>
        <end position="202"/>
    </location>
</feature>
<dbReference type="PROSITE" id="PS01315">
    <property type="entry name" value="CDS"/>
    <property type="match status" value="1"/>
</dbReference>
<evidence type="ECO:0000256" key="10">
    <source>
        <dbReference type="ARBA" id="ARBA00022679"/>
    </source>
</evidence>
<gene>
    <name evidence="20" type="ORF">REIFOR_00940</name>
</gene>
<dbReference type="Proteomes" id="UP000229757">
    <property type="component" value="Chromosome"/>
</dbReference>
<evidence type="ECO:0000313" key="20">
    <source>
        <dbReference type="EMBL" id="ATX76107.1"/>
    </source>
</evidence>
<dbReference type="KEGG" id="rfo:REIFOR_00940"/>
<evidence type="ECO:0000256" key="14">
    <source>
        <dbReference type="ARBA" id="ARBA00023098"/>
    </source>
</evidence>
<keyword evidence="14" id="KW-0443">Lipid metabolism</keyword>
<dbReference type="AlphaFoldDB" id="A0A2K8KMN7"/>
<reference evidence="20 21" key="1">
    <citation type="journal article" date="2017" name="Environ. Microbiol.">
        <title>Genomic and physiological analyses of 'Reinekea forsetii' reveal a versatile opportunistic lifestyle during spring algae blooms.</title>
        <authorList>
            <person name="Avci B."/>
            <person name="Hahnke R.L."/>
            <person name="Chafee M."/>
            <person name="Fischer T."/>
            <person name="Gruber-Vodicka H."/>
            <person name="Tegetmeyer H.E."/>
            <person name="Harder J."/>
            <person name="Fuchs B.M."/>
            <person name="Amann R.I."/>
            <person name="Teeling H."/>
        </authorList>
    </citation>
    <scope>NUCLEOTIDE SEQUENCE [LARGE SCALE GENOMIC DNA]</scope>
    <source>
        <strain evidence="20 21">Hel1_31_D35</strain>
    </source>
</reference>
<comment type="pathway">
    <text evidence="3 18">Phospholipid metabolism; CDP-diacylglycerol biosynthesis; CDP-diacylglycerol from sn-glycerol 3-phosphate: step 3/3.</text>
</comment>
<keyword evidence="15 19" id="KW-0472">Membrane</keyword>
<evidence type="ECO:0000256" key="13">
    <source>
        <dbReference type="ARBA" id="ARBA00022989"/>
    </source>
</evidence>
<keyword evidence="8" id="KW-1003">Cell membrane</keyword>
<comment type="similarity">
    <text evidence="5 18">Belongs to the CDS family.</text>
</comment>
<evidence type="ECO:0000256" key="7">
    <source>
        <dbReference type="ARBA" id="ARBA00019373"/>
    </source>
</evidence>
<dbReference type="UniPathway" id="UPA00557">
    <property type="reaction ID" value="UER00614"/>
</dbReference>
<evidence type="ECO:0000256" key="9">
    <source>
        <dbReference type="ARBA" id="ARBA00022516"/>
    </source>
</evidence>
<feature type="transmembrane region" description="Helical" evidence="19">
    <location>
        <begin position="79"/>
        <end position="101"/>
    </location>
</feature>
<evidence type="ECO:0000256" key="1">
    <source>
        <dbReference type="ARBA" id="ARBA00001698"/>
    </source>
</evidence>
<comment type="catalytic activity">
    <reaction evidence="1 18">
        <text>a 1,2-diacyl-sn-glycero-3-phosphate + CTP + H(+) = a CDP-1,2-diacyl-sn-glycerol + diphosphate</text>
        <dbReference type="Rhea" id="RHEA:16229"/>
        <dbReference type="ChEBI" id="CHEBI:15378"/>
        <dbReference type="ChEBI" id="CHEBI:33019"/>
        <dbReference type="ChEBI" id="CHEBI:37563"/>
        <dbReference type="ChEBI" id="CHEBI:58332"/>
        <dbReference type="ChEBI" id="CHEBI:58608"/>
        <dbReference type="EC" id="2.7.7.41"/>
    </reaction>
</comment>
<keyword evidence="11 18" id="KW-0812">Transmembrane</keyword>
<keyword evidence="21" id="KW-1185">Reference proteome</keyword>
<sequence length="275" mass="29699">MLLQRFVTALVLAPLMLAGIYLLPSIGFSVFAGSIVVLGAWEWANLAGFSAPRARIVLATITAVVLGVIHHWITVDSLIWALLVLSALVFWLLAGVSVYLYPRVTGWLRSGPIKLAIMVPVLVALWMGLVWLKSQPDSALLLTWLMLLVWGADIGAYFAGRAFGNRKLAPAVSPGKTWAGVYGGMATSILVSVLIAGLYLPDYSVQDWLWLMLLSAAVIAISVVGDLFESLLKRNRGIKDSSSLLPGHGGILDRIDSLCAATPMFVLLWYVLAVV</sequence>
<dbReference type="OrthoDB" id="9799199at2"/>
<protein>
    <recommendedName>
        <fullName evidence="7 18">Phosphatidate cytidylyltransferase</fullName>
        <ecNumber evidence="6 18">2.7.7.41</ecNumber>
    </recommendedName>
</protein>
<proteinExistence type="inferred from homology"/>
<dbReference type="EMBL" id="CP011797">
    <property type="protein sequence ID" value="ATX76107.1"/>
    <property type="molecule type" value="Genomic_DNA"/>
</dbReference>
<feature type="transmembrane region" description="Helical" evidence="19">
    <location>
        <begin position="56"/>
        <end position="73"/>
    </location>
</feature>
<keyword evidence="17" id="KW-1208">Phospholipid metabolism</keyword>
<organism evidence="20 21">
    <name type="scientific">Reinekea forsetii</name>
    <dbReference type="NCBI Taxonomy" id="1336806"/>
    <lineage>
        <taxon>Bacteria</taxon>
        <taxon>Pseudomonadati</taxon>
        <taxon>Pseudomonadota</taxon>
        <taxon>Gammaproteobacteria</taxon>
        <taxon>Oceanospirillales</taxon>
        <taxon>Saccharospirillaceae</taxon>
        <taxon>Reinekea</taxon>
    </lineage>
</organism>
<feature type="transmembrane region" description="Helical" evidence="19">
    <location>
        <begin position="208"/>
        <end position="231"/>
    </location>
</feature>